<name>V7C0I2_PHAVU</name>
<dbReference type="GO" id="GO:0008289">
    <property type="term" value="F:lipid binding"/>
    <property type="evidence" value="ECO:0007669"/>
    <property type="project" value="UniProtKB-KW"/>
</dbReference>
<organism evidence="5 6">
    <name type="scientific">Phaseolus vulgaris</name>
    <name type="common">Kidney bean</name>
    <name type="synonym">French bean</name>
    <dbReference type="NCBI Taxonomy" id="3885"/>
    <lineage>
        <taxon>Eukaryota</taxon>
        <taxon>Viridiplantae</taxon>
        <taxon>Streptophyta</taxon>
        <taxon>Embryophyta</taxon>
        <taxon>Tracheophyta</taxon>
        <taxon>Spermatophyta</taxon>
        <taxon>Magnoliopsida</taxon>
        <taxon>eudicotyledons</taxon>
        <taxon>Gunneridae</taxon>
        <taxon>Pentapetalae</taxon>
        <taxon>rosids</taxon>
        <taxon>fabids</taxon>
        <taxon>Fabales</taxon>
        <taxon>Fabaceae</taxon>
        <taxon>Papilionoideae</taxon>
        <taxon>50 kb inversion clade</taxon>
        <taxon>NPAAA clade</taxon>
        <taxon>indigoferoid/millettioid clade</taxon>
        <taxon>Phaseoleae</taxon>
        <taxon>Phaseolus</taxon>
    </lineage>
</organism>
<proteinExistence type="predicted"/>
<dbReference type="PANTHER" id="PTHR33214">
    <property type="entry name" value="BIFUNCTIONAL INHIBITOR/LIPID-TRANSFER PROTEIN/SEED STORAGE 2S ALBUMIN SUPERFAMILY PROTEIN"/>
    <property type="match status" value="1"/>
</dbReference>
<sequence>MKKVFFLAIVVVAVVVVEGLNCSPAELSPCLEAMSSSSPPTSICCQKVREQRPCLCGYLKSPSIKNYANSPGSIRIASSCGIPFPTTC</sequence>
<dbReference type="EMBL" id="CM002291">
    <property type="protein sequence ID" value="ESW22883.1"/>
    <property type="molecule type" value="Genomic_DNA"/>
</dbReference>
<dbReference type="Proteomes" id="UP000000226">
    <property type="component" value="Chromosome 4"/>
</dbReference>
<dbReference type="STRING" id="3885.V7C0I2"/>
<keyword evidence="3" id="KW-0732">Signal</keyword>
<dbReference type="PANTHER" id="PTHR33214:SF44">
    <property type="entry name" value="NON-SPECIFIC LIPID TRANSFER PROTEIN GPI-ANCHORED 33"/>
    <property type="match status" value="1"/>
</dbReference>
<dbReference type="SMR" id="V7C0I2"/>
<feature type="signal peptide" evidence="3">
    <location>
        <begin position="1"/>
        <end position="19"/>
    </location>
</feature>
<keyword evidence="1" id="KW-0813">Transport</keyword>
<evidence type="ECO:0000313" key="6">
    <source>
        <dbReference type="Proteomes" id="UP000000226"/>
    </source>
</evidence>
<dbReference type="CDD" id="cd01959">
    <property type="entry name" value="nsLTP2"/>
    <property type="match status" value="1"/>
</dbReference>
<reference evidence="6" key="1">
    <citation type="journal article" date="2014" name="Nat. Genet.">
        <title>A reference genome for common bean and genome-wide analysis of dual domestications.</title>
        <authorList>
            <person name="Schmutz J."/>
            <person name="McClean P.E."/>
            <person name="Mamidi S."/>
            <person name="Wu G.A."/>
            <person name="Cannon S.B."/>
            <person name="Grimwood J."/>
            <person name="Jenkins J."/>
            <person name="Shu S."/>
            <person name="Song Q."/>
            <person name="Chavarro C."/>
            <person name="Torres-Torres M."/>
            <person name="Geffroy V."/>
            <person name="Moghaddam S.M."/>
            <person name="Gao D."/>
            <person name="Abernathy B."/>
            <person name="Barry K."/>
            <person name="Blair M."/>
            <person name="Brick M.A."/>
            <person name="Chovatia M."/>
            <person name="Gepts P."/>
            <person name="Goodstein D.M."/>
            <person name="Gonzales M."/>
            <person name="Hellsten U."/>
            <person name="Hyten D.L."/>
            <person name="Jia G."/>
            <person name="Kelly J.D."/>
            <person name="Kudrna D."/>
            <person name="Lee R."/>
            <person name="Richard M.M."/>
            <person name="Miklas P.N."/>
            <person name="Osorno J.M."/>
            <person name="Rodrigues J."/>
            <person name="Thareau V."/>
            <person name="Urrea C.A."/>
            <person name="Wang M."/>
            <person name="Yu Y."/>
            <person name="Zhang M."/>
            <person name="Wing R.A."/>
            <person name="Cregan P.B."/>
            <person name="Rokhsar D.S."/>
            <person name="Jackson S.A."/>
        </authorList>
    </citation>
    <scope>NUCLEOTIDE SEQUENCE [LARGE SCALE GENOMIC DNA]</scope>
    <source>
        <strain evidence="6">cv. G19833</strain>
    </source>
</reference>
<dbReference type="Gene3D" id="1.10.110.10">
    <property type="entry name" value="Plant lipid-transfer and hydrophobic proteins"/>
    <property type="match status" value="1"/>
</dbReference>
<dbReference type="OMA" id="ISHFCKL"/>
<dbReference type="GO" id="GO:0006869">
    <property type="term" value="P:lipid transport"/>
    <property type="evidence" value="ECO:0007669"/>
    <property type="project" value="InterPro"/>
</dbReference>
<dbReference type="Pfam" id="PF14368">
    <property type="entry name" value="LTP_2"/>
    <property type="match status" value="1"/>
</dbReference>
<dbReference type="SUPFAM" id="SSF47699">
    <property type="entry name" value="Bifunctional inhibitor/lipid-transfer protein/seed storage 2S albumin"/>
    <property type="match status" value="1"/>
</dbReference>
<dbReference type="InterPro" id="IPR016140">
    <property type="entry name" value="Bifunc_inhib/LTP/seed_store"/>
</dbReference>
<dbReference type="Gramene" id="ESW22883">
    <property type="protein sequence ID" value="ESW22883"/>
    <property type="gene ID" value="PHAVU_004G002700g"/>
</dbReference>
<evidence type="ECO:0000256" key="1">
    <source>
        <dbReference type="ARBA" id="ARBA00022448"/>
    </source>
</evidence>
<dbReference type="InterPro" id="IPR036312">
    <property type="entry name" value="Bifun_inhib/LTP/seed_sf"/>
</dbReference>
<evidence type="ECO:0000259" key="4">
    <source>
        <dbReference type="SMART" id="SM00499"/>
    </source>
</evidence>
<dbReference type="OrthoDB" id="665742at2759"/>
<feature type="domain" description="Bifunctional inhibitor/plant lipid transfer protein/seed storage helical" evidence="4">
    <location>
        <begin position="22"/>
        <end position="88"/>
    </location>
</feature>
<dbReference type="InterPro" id="IPR033872">
    <property type="entry name" value="nsLTP2"/>
</dbReference>
<gene>
    <name evidence="5" type="ORF">PHAVU_004G002700g</name>
</gene>
<accession>V7C0I2</accession>
<evidence type="ECO:0000313" key="5">
    <source>
        <dbReference type="EMBL" id="ESW22883.1"/>
    </source>
</evidence>
<keyword evidence="6" id="KW-1185">Reference proteome</keyword>
<feature type="chain" id="PRO_5004755562" description="Bifunctional inhibitor/plant lipid transfer protein/seed storage helical domain-containing protein" evidence="3">
    <location>
        <begin position="20"/>
        <end position="88"/>
    </location>
</feature>
<protein>
    <recommendedName>
        <fullName evidence="4">Bifunctional inhibitor/plant lipid transfer protein/seed storage helical domain-containing protein</fullName>
    </recommendedName>
</protein>
<dbReference type="AlphaFoldDB" id="V7C0I2"/>
<dbReference type="SMART" id="SM00499">
    <property type="entry name" value="AAI"/>
    <property type="match status" value="1"/>
</dbReference>
<evidence type="ECO:0000256" key="3">
    <source>
        <dbReference type="SAM" id="SignalP"/>
    </source>
</evidence>
<keyword evidence="2" id="KW-0446">Lipid-binding</keyword>
<evidence type="ECO:0000256" key="2">
    <source>
        <dbReference type="ARBA" id="ARBA00023121"/>
    </source>
</evidence>